<evidence type="ECO:0000313" key="3">
    <source>
        <dbReference type="Proteomes" id="UP000515514"/>
    </source>
</evidence>
<reference evidence="2 3" key="1">
    <citation type="submission" date="2020-04" db="EMBL/GenBank/DDBJ databases">
        <title>Genome sequence of Altibacter aquimarinus strain ALE3EI.</title>
        <authorList>
            <person name="Oh H.-M."/>
            <person name="Jang D."/>
        </authorList>
    </citation>
    <scope>NUCLEOTIDE SEQUENCE [LARGE SCALE GENOMIC DNA]</scope>
    <source>
        <strain evidence="2 3">ALE3EI</strain>
    </source>
</reference>
<accession>A0A7G8PWV9</accession>
<feature type="transmembrane region" description="Helical" evidence="1">
    <location>
        <begin position="6"/>
        <end position="24"/>
    </location>
</feature>
<dbReference type="GO" id="GO:0016020">
    <property type="term" value="C:membrane"/>
    <property type="evidence" value="ECO:0007669"/>
    <property type="project" value="InterPro"/>
</dbReference>
<dbReference type="Gene3D" id="1.20.1280.290">
    <property type="match status" value="1"/>
</dbReference>
<evidence type="ECO:0000313" key="2">
    <source>
        <dbReference type="EMBL" id="QNJ98825.1"/>
    </source>
</evidence>
<keyword evidence="1" id="KW-1133">Transmembrane helix</keyword>
<feature type="transmembrane region" description="Helical" evidence="1">
    <location>
        <begin position="36"/>
        <end position="55"/>
    </location>
</feature>
<dbReference type="InterPro" id="IPR004316">
    <property type="entry name" value="SWEET_rpt"/>
</dbReference>
<dbReference type="RefSeq" id="WP_186988796.1">
    <property type="nucleotide sequence ID" value="NZ_CP052909.1"/>
</dbReference>
<keyword evidence="3" id="KW-1185">Reference proteome</keyword>
<keyword evidence="1" id="KW-0472">Membrane</keyword>
<organism evidence="2 3">
    <name type="scientific">Constantimarinum furrinae</name>
    <dbReference type="NCBI Taxonomy" id="2562285"/>
    <lineage>
        <taxon>Bacteria</taxon>
        <taxon>Pseudomonadati</taxon>
        <taxon>Bacteroidota</taxon>
        <taxon>Flavobacteriia</taxon>
        <taxon>Flavobacteriales</taxon>
        <taxon>Flavobacteriaceae</taxon>
        <taxon>Altibacter/Constantimarinum group</taxon>
        <taxon>Constantimarinum</taxon>
    </lineage>
</organism>
<evidence type="ECO:0008006" key="4">
    <source>
        <dbReference type="Google" id="ProtNLM"/>
    </source>
</evidence>
<gene>
    <name evidence="2" type="ORF">ALE3EI_2283</name>
</gene>
<keyword evidence="1" id="KW-0812">Transmembrane</keyword>
<dbReference type="GO" id="GO:0051119">
    <property type="term" value="F:sugar transmembrane transporter activity"/>
    <property type="evidence" value="ECO:0007669"/>
    <property type="project" value="InterPro"/>
</dbReference>
<evidence type="ECO:0000256" key="1">
    <source>
        <dbReference type="SAM" id="Phobius"/>
    </source>
</evidence>
<dbReference type="NCBIfam" id="NF037968">
    <property type="entry name" value="SemiSWEET_2"/>
    <property type="match status" value="1"/>
</dbReference>
<sequence>MGMVEIIGISAGVLTTAGIIPQIFKAYNTKKVEGLSPVMFSILTIGVGLWVWYGIEKEDMPIIVMNGISFSLNALMLLLYFRFK</sequence>
<protein>
    <recommendedName>
        <fullName evidence="4">MtN3 and saliva related transmembrane protein</fullName>
    </recommendedName>
</protein>
<dbReference type="Proteomes" id="UP000515514">
    <property type="component" value="Chromosome"/>
</dbReference>
<feature type="transmembrane region" description="Helical" evidence="1">
    <location>
        <begin position="61"/>
        <end position="81"/>
    </location>
</feature>
<dbReference type="EMBL" id="CP052909">
    <property type="protein sequence ID" value="QNJ98825.1"/>
    <property type="molecule type" value="Genomic_DNA"/>
</dbReference>
<name>A0A7G8PWV9_9FLAO</name>
<dbReference type="Pfam" id="PF03083">
    <property type="entry name" value="MtN3_slv"/>
    <property type="match status" value="1"/>
</dbReference>
<dbReference type="KEGG" id="alti:ALE3EI_2283"/>
<dbReference type="InterPro" id="IPR047662">
    <property type="entry name" value="SemiSWEET"/>
</dbReference>
<dbReference type="AlphaFoldDB" id="A0A7G8PWV9"/>
<proteinExistence type="predicted"/>